<protein>
    <submittedName>
        <fullName evidence="1">Uncharacterized protein</fullName>
    </submittedName>
</protein>
<dbReference type="RefSeq" id="WP_220558428.1">
    <property type="nucleotide sequence ID" value="NZ_CP071586.1"/>
</dbReference>
<dbReference type="EMBL" id="CP071586">
    <property type="protein sequence ID" value="QYY83954.1"/>
    <property type="molecule type" value="Genomic_DNA"/>
</dbReference>
<evidence type="ECO:0000313" key="2">
    <source>
        <dbReference type="Proteomes" id="UP000824588"/>
    </source>
</evidence>
<reference evidence="1 2" key="1">
    <citation type="journal article" date="2022" name="Int. J. Syst. Evol. Microbiol.">
        <title>Pseudomonas germanica sp. nov., isolated from Iris germanica rhizomes.</title>
        <authorList>
            <person name="Atanasov K.E."/>
            <person name="Galbis D.M."/>
            <person name="Gallego J."/>
            <person name="Serpico A."/>
            <person name="Bosch M."/>
            <person name="Altabella T."/>
            <person name="Ferrer A."/>
        </authorList>
    </citation>
    <scope>NUCLEOTIDE SEQUENCE [LARGE SCALE GENOMIC DNA]</scope>
    <source>
        <strain evidence="1 2">FIT28</strain>
    </source>
</reference>
<organism evidence="1 2">
    <name type="scientific">Pseudomonas germanica</name>
    <dbReference type="NCBI Taxonomy" id="2815720"/>
    <lineage>
        <taxon>Bacteria</taxon>
        <taxon>Pseudomonadati</taxon>
        <taxon>Pseudomonadota</taxon>
        <taxon>Gammaproteobacteria</taxon>
        <taxon>Pseudomonadales</taxon>
        <taxon>Pseudomonadaceae</taxon>
        <taxon>Pseudomonas</taxon>
    </lineage>
</organism>
<name>A0ABX8YVA3_9PSED</name>
<sequence length="71" mass="8441">MNQHRYPLIAELKIGQSVVVVEKTRICLRGVTRLSGKIERRNFSQLRQIAGKKNPKQLMEAWDLKMHKPWW</sequence>
<accession>A0ABX8YVA3</accession>
<dbReference type="Proteomes" id="UP000824588">
    <property type="component" value="Chromosome"/>
</dbReference>
<proteinExistence type="predicted"/>
<gene>
    <name evidence="1" type="ORF">J0G10_11075</name>
</gene>
<evidence type="ECO:0000313" key="1">
    <source>
        <dbReference type="EMBL" id="QYY83954.1"/>
    </source>
</evidence>
<keyword evidence="2" id="KW-1185">Reference proteome</keyword>